<evidence type="ECO:0000256" key="3">
    <source>
        <dbReference type="SAM" id="MobiDB-lite"/>
    </source>
</evidence>
<reference evidence="5 6" key="1">
    <citation type="journal article" date="2020" name="IScience">
        <title>Genome Sequencing of the Endangered Kingdonia uniflora (Circaeasteraceae, Ranunculales) Reveals Potential Mechanisms of Evolutionary Specialization.</title>
        <authorList>
            <person name="Sun Y."/>
            <person name="Deng T."/>
            <person name="Zhang A."/>
            <person name="Moore M.J."/>
            <person name="Landis J.B."/>
            <person name="Lin N."/>
            <person name="Zhang H."/>
            <person name="Zhang X."/>
            <person name="Huang J."/>
            <person name="Zhang X."/>
            <person name="Sun H."/>
            <person name="Wang H."/>
        </authorList>
    </citation>
    <scope>NUCLEOTIDE SEQUENCE [LARGE SCALE GENOMIC DNA]</scope>
    <source>
        <strain evidence="5">TB1705</strain>
        <tissue evidence="5">Leaf</tissue>
    </source>
</reference>
<proteinExistence type="predicted"/>
<comment type="caution">
    <text evidence="5">The sequence shown here is derived from an EMBL/GenBank/DDBJ whole genome shotgun (WGS) entry which is preliminary data.</text>
</comment>
<dbReference type="OrthoDB" id="5590282at2759"/>
<keyword evidence="2" id="KW-0131">Cell cycle</keyword>
<feature type="compositionally biased region" description="Acidic residues" evidence="3">
    <location>
        <begin position="104"/>
        <end position="114"/>
    </location>
</feature>
<feature type="compositionally biased region" description="Acidic residues" evidence="3">
    <location>
        <begin position="130"/>
        <end position="149"/>
    </location>
</feature>
<evidence type="ECO:0000259" key="4">
    <source>
        <dbReference type="Pfam" id="PF00134"/>
    </source>
</evidence>
<evidence type="ECO:0000313" key="5">
    <source>
        <dbReference type="EMBL" id="KAF6139101.1"/>
    </source>
</evidence>
<name>A0A7J7L8Y2_9MAGN</name>
<dbReference type="GO" id="GO:0051301">
    <property type="term" value="P:cell division"/>
    <property type="evidence" value="ECO:0007669"/>
    <property type="project" value="UniProtKB-KW"/>
</dbReference>
<keyword evidence="1" id="KW-0132">Cell division</keyword>
<dbReference type="InterPro" id="IPR039361">
    <property type="entry name" value="Cyclin"/>
</dbReference>
<feature type="region of interest" description="Disordered" evidence="3">
    <location>
        <begin position="78"/>
        <end position="154"/>
    </location>
</feature>
<dbReference type="CDD" id="cd20544">
    <property type="entry name" value="CYCLIN_AtCycD-like_rpt2"/>
    <property type="match status" value="1"/>
</dbReference>
<gene>
    <name evidence="5" type="ORF">GIB67_010827</name>
</gene>
<dbReference type="AlphaFoldDB" id="A0A7J7L8Y2"/>
<organism evidence="5 6">
    <name type="scientific">Kingdonia uniflora</name>
    <dbReference type="NCBI Taxonomy" id="39325"/>
    <lineage>
        <taxon>Eukaryota</taxon>
        <taxon>Viridiplantae</taxon>
        <taxon>Streptophyta</taxon>
        <taxon>Embryophyta</taxon>
        <taxon>Tracheophyta</taxon>
        <taxon>Spermatophyta</taxon>
        <taxon>Magnoliopsida</taxon>
        <taxon>Ranunculales</taxon>
        <taxon>Circaeasteraceae</taxon>
        <taxon>Kingdonia</taxon>
    </lineage>
</organism>
<dbReference type="EMBL" id="JACGCM010002535">
    <property type="protein sequence ID" value="KAF6139101.1"/>
    <property type="molecule type" value="Genomic_DNA"/>
</dbReference>
<dbReference type="Pfam" id="PF00134">
    <property type="entry name" value="Cyclin_N"/>
    <property type="match status" value="1"/>
</dbReference>
<dbReference type="PANTHER" id="PTHR10177">
    <property type="entry name" value="CYCLINS"/>
    <property type="match status" value="1"/>
</dbReference>
<dbReference type="InterPro" id="IPR036915">
    <property type="entry name" value="Cyclin-like_sf"/>
</dbReference>
<sequence>MNALGYDGNDLFPTDDAKCNGLISRKRGKHTPLLQLNLLERRKENPIVADPSDLLKQGKMRTRQALRMKLVDEDKDKVNKPSIFGRGQGVSTRSWHRTRIVGESNEEENEEGEEGEGRGDEDIVEPLGDERDEGEEDESERSGDTEDDTIIVGPVSPQEKVRLDRFMAEHRGIVFTPSQTYHCVAVMSFYRLKQGMKLWGDPNEVHSFYSFQPSTVYLSVNYMDRFLSARCLPVRNQWVAITTTICCLLVIGCKDGGTPCSISFGYTVFNYTLNNISQAESVKFIFQPRTVCRMEILVLTTLNWKLRSITSFHFIGFLASKVDSIGRFVGYLVTRATQIMLDIVRETKFLEYWPSSVAAAVKYYGAKEIPSLSYINFGNVVSWCDGLNQVKLLDQIVGVTSYCRGLWLTFMRRSPQKSCHK</sequence>
<keyword evidence="6" id="KW-1185">Reference proteome</keyword>
<protein>
    <recommendedName>
        <fullName evidence="4">Cyclin N-terminal domain-containing protein</fullName>
    </recommendedName>
</protein>
<accession>A0A7J7L8Y2</accession>
<evidence type="ECO:0000256" key="1">
    <source>
        <dbReference type="ARBA" id="ARBA00022618"/>
    </source>
</evidence>
<evidence type="ECO:0000313" key="6">
    <source>
        <dbReference type="Proteomes" id="UP000541444"/>
    </source>
</evidence>
<dbReference type="InterPro" id="IPR006671">
    <property type="entry name" value="Cyclin_N"/>
</dbReference>
<dbReference type="Gene3D" id="1.10.472.10">
    <property type="entry name" value="Cyclin-like"/>
    <property type="match status" value="2"/>
</dbReference>
<dbReference type="Proteomes" id="UP000541444">
    <property type="component" value="Unassembled WGS sequence"/>
</dbReference>
<dbReference type="SUPFAM" id="SSF47954">
    <property type="entry name" value="Cyclin-like"/>
    <property type="match status" value="1"/>
</dbReference>
<evidence type="ECO:0000256" key="2">
    <source>
        <dbReference type="ARBA" id="ARBA00023306"/>
    </source>
</evidence>
<feature type="domain" description="Cyclin N-terminal" evidence="4">
    <location>
        <begin position="204"/>
        <end position="307"/>
    </location>
</feature>